<evidence type="ECO:0000259" key="6">
    <source>
        <dbReference type="Pfam" id="PF01490"/>
    </source>
</evidence>
<feature type="transmembrane region" description="Helical" evidence="5">
    <location>
        <begin position="157"/>
        <end position="177"/>
    </location>
</feature>
<evidence type="ECO:0000313" key="8">
    <source>
        <dbReference type="Proteomes" id="UP000325440"/>
    </source>
</evidence>
<dbReference type="PANTHER" id="PTHR22950:SF349">
    <property type="entry name" value="AMINO ACID TRANSPORTER TRANSMEMBRANE DOMAIN-CONTAINING PROTEIN"/>
    <property type="match status" value="1"/>
</dbReference>
<feature type="domain" description="Amino acid transporter transmembrane" evidence="6">
    <location>
        <begin position="45"/>
        <end position="192"/>
    </location>
</feature>
<keyword evidence="3 5" id="KW-1133">Transmembrane helix</keyword>
<comment type="subcellular location">
    <subcellularLocation>
        <location evidence="1">Membrane</location>
        <topology evidence="1">Multi-pass membrane protein</topology>
    </subcellularLocation>
</comment>
<gene>
    <name evidence="7" type="ORF">CINCED_3A009480</name>
</gene>
<dbReference type="Proteomes" id="UP000325440">
    <property type="component" value="Unassembled WGS sequence"/>
</dbReference>
<evidence type="ECO:0000256" key="1">
    <source>
        <dbReference type="ARBA" id="ARBA00004141"/>
    </source>
</evidence>
<dbReference type="GO" id="GO:0005774">
    <property type="term" value="C:vacuolar membrane"/>
    <property type="evidence" value="ECO:0007669"/>
    <property type="project" value="TreeGrafter"/>
</dbReference>
<dbReference type="GO" id="GO:0015179">
    <property type="term" value="F:L-amino acid transmembrane transporter activity"/>
    <property type="evidence" value="ECO:0007669"/>
    <property type="project" value="TreeGrafter"/>
</dbReference>
<accession>A0A5E4N567</accession>
<keyword evidence="2 5" id="KW-0812">Transmembrane</keyword>
<dbReference type="PANTHER" id="PTHR22950">
    <property type="entry name" value="AMINO ACID TRANSPORTER"/>
    <property type="match status" value="1"/>
</dbReference>
<evidence type="ECO:0000256" key="4">
    <source>
        <dbReference type="ARBA" id="ARBA00023136"/>
    </source>
</evidence>
<proteinExistence type="predicted"/>
<dbReference type="AlphaFoldDB" id="A0A5E4N567"/>
<dbReference type="EMBL" id="CABPRJ010001448">
    <property type="protein sequence ID" value="VVC37500.1"/>
    <property type="molecule type" value="Genomic_DNA"/>
</dbReference>
<sequence length="196" mass="21975">MKKYRFKTVDLGLGNVHESTSLQHIFADEFVLQVAGTWLEKSLDSISIHWYPPIAALFIVPFSMVRVMKYMVPFSSIANICLMAGALSIVCYMFFIDDISEILSPSEKPVYVVWPWSEWTLFAGSALFSMEGVGMLLHIENVMENPLELAGPPSYTLHVSMLVTILANIFMGLFGYIKYGTKCKGNISLNLPLGYV</sequence>
<reference evidence="7 8" key="1">
    <citation type="submission" date="2019-08" db="EMBL/GenBank/DDBJ databases">
        <authorList>
            <person name="Alioto T."/>
            <person name="Alioto T."/>
            <person name="Gomez Garrido J."/>
        </authorList>
    </citation>
    <scope>NUCLEOTIDE SEQUENCE [LARGE SCALE GENOMIC DNA]</scope>
</reference>
<keyword evidence="8" id="KW-1185">Reference proteome</keyword>
<dbReference type="OrthoDB" id="1684102at2759"/>
<dbReference type="InterPro" id="IPR013057">
    <property type="entry name" value="AA_transpt_TM"/>
</dbReference>
<evidence type="ECO:0000256" key="2">
    <source>
        <dbReference type="ARBA" id="ARBA00022692"/>
    </source>
</evidence>
<dbReference type="Pfam" id="PF01490">
    <property type="entry name" value="Aa_trans"/>
    <property type="match status" value="1"/>
</dbReference>
<name>A0A5E4N567_9HEMI</name>
<evidence type="ECO:0000313" key="7">
    <source>
        <dbReference type="EMBL" id="VVC37500.1"/>
    </source>
</evidence>
<evidence type="ECO:0000256" key="3">
    <source>
        <dbReference type="ARBA" id="ARBA00022989"/>
    </source>
</evidence>
<protein>
    <submittedName>
        <fullName evidence="7">Amino acid transporter, transmembrane domain</fullName>
    </submittedName>
</protein>
<feature type="transmembrane region" description="Helical" evidence="5">
    <location>
        <begin position="74"/>
        <end position="95"/>
    </location>
</feature>
<evidence type="ECO:0000256" key="5">
    <source>
        <dbReference type="SAM" id="Phobius"/>
    </source>
</evidence>
<keyword evidence="4 5" id="KW-0472">Membrane</keyword>
<organism evidence="7 8">
    <name type="scientific">Cinara cedri</name>
    <dbReference type="NCBI Taxonomy" id="506608"/>
    <lineage>
        <taxon>Eukaryota</taxon>
        <taxon>Metazoa</taxon>
        <taxon>Ecdysozoa</taxon>
        <taxon>Arthropoda</taxon>
        <taxon>Hexapoda</taxon>
        <taxon>Insecta</taxon>
        <taxon>Pterygota</taxon>
        <taxon>Neoptera</taxon>
        <taxon>Paraneoptera</taxon>
        <taxon>Hemiptera</taxon>
        <taxon>Sternorrhyncha</taxon>
        <taxon>Aphidomorpha</taxon>
        <taxon>Aphidoidea</taxon>
        <taxon>Aphididae</taxon>
        <taxon>Lachninae</taxon>
        <taxon>Cinara</taxon>
    </lineage>
</organism>